<evidence type="ECO:0000313" key="3">
    <source>
        <dbReference type="Proteomes" id="UP000316208"/>
    </source>
</evidence>
<proteinExistence type="predicted"/>
<feature type="transmembrane region" description="Helical" evidence="1">
    <location>
        <begin position="20"/>
        <end position="38"/>
    </location>
</feature>
<accession>A0ABY3AIE7</accession>
<feature type="transmembrane region" description="Helical" evidence="1">
    <location>
        <begin position="95"/>
        <end position="117"/>
    </location>
</feature>
<feature type="transmembrane region" description="Helical" evidence="1">
    <location>
        <begin position="129"/>
        <end position="157"/>
    </location>
</feature>
<protein>
    <recommendedName>
        <fullName evidence="4">ABC-2 type transport system permease protein</fullName>
    </recommendedName>
</protein>
<evidence type="ECO:0008006" key="4">
    <source>
        <dbReference type="Google" id="ProtNLM"/>
    </source>
</evidence>
<organism evidence="2 3">
    <name type="scientific">Paenibacillus popilliae</name>
    <name type="common">Bacillus popilliae</name>
    <dbReference type="NCBI Taxonomy" id="78057"/>
    <lineage>
        <taxon>Bacteria</taxon>
        <taxon>Bacillati</taxon>
        <taxon>Bacillota</taxon>
        <taxon>Bacilli</taxon>
        <taxon>Bacillales</taxon>
        <taxon>Paenibacillaceae</taxon>
        <taxon>Paenibacillus</taxon>
    </lineage>
</organism>
<evidence type="ECO:0000313" key="2">
    <source>
        <dbReference type="EMBL" id="TQR41148.1"/>
    </source>
</evidence>
<dbReference type="EMBL" id="SADY01000011">
    <property type="protein sequence ID" value="TQR41148.1"/>
    <property type="molecule type" value="Genomic_DNA"/>
</dbReference>
<feature type="transmembrane region" description="Helical" evidence="1">
    <location>
        <begin position="164"/>
        <end position="183"/>
    </location>
</feature>
<comment type="caution">
    <text evidence="2">The sequence shown here is derived from an EMBL/GenBank/DDBJ whole genome shotgun (WGS) entry which is preliminary data.</text>
</comment>
<dbReference type="RefSeq" id="WP_142546541.1">
    <property type="nucleotide sequence ID" value="NZ_SADY01000011.1"/>
</dbReference>
<feature type="transmembrane region" description="Helical" evidence="1">
    <location>
        <begin position="50"/>
        <end position="74"/>
    </location>
</feature>
<keyword evidence="1" id="KW-1133">Transmembrane helix</keyword>
<keyword evidence="3" id="KW-1185">Reference proteome</keyword>
<sequence length="253" mass="28991">MSVVREYIRLYAKITLNHKVSFLWYLLVPLILFFVYHYNWIMTSPEASFFQYQASMFLAYITFVMSIEVMTSLIRMREDGFLKMFAFVSGTKYPMIIGKVFTQLSFLILSILIFSLVTSLCSLHNPTEIILFMISSVVAGLIGAIPIMFFFLILMIFPMKQESLVTVLNMLLLVFLIVTANNLSQSLSWGILLLYINPLELVRALNLLIAEFITGKEYMNFGSTHIVLGLILYTAIGLLGMRYTRIVSSTNRT</sequence>
<dbReference type="Proteomes" id="UP000316208">
    <property type="component" value="Unassembled WGS sequence"/>
</dbReference>
<evidence type="ECO:0000256" key="1">
    <source>
        <dbReference type="SAM" id="Phobius"/>
    </source>
</evidence>
<reference evidence="2 3" key="1">
    <citation type="submission" date="2018-03" db="EMBL/GenBank/DDBJ databases">
        <title>Aerobic endospore-forming bacteria genome sequencing and assembly.</title>
        <authorList>
            <person name="Cavalcante D.A."/>
            <person name="Driks A."/>
            <person name="Putonti C."/>
            <person name="De-Souza M.T."/>
        </authorList>
    </citation>
    <scope>NUCLEOTIDE SEQUENCE [LARGE SCALE GENOMIC DNA]</scope>
    <source>
        <strain evidence="2 3">SDF0028</strain>
    </source>
</reference>
<feature type="transmembrane region" description="Helical" evidence="1">
    <location>
        <begin position="221"/>
        <end position="243"/>
    </location>
</feature>
<gene>
    <name evidence="2" type="ORF">C7Y44_26245</name>
</gene>
<name>A0ABY3AIE7_PAEPP</name>
<keyword evidence="1" id="KW-0812">Transmembrane</keyword>
<keyword evidence="1" id="KW-0472">Membrane</keyword>